<reference evidence="1 2" key="1">
    <citation type="submission" date="2022-04" db="EMBL/GenBank/DDBJ databases">
        <title>Positive selection, recombination, and allopatry shape intraspecific diversity of widespread and dominant cyanobacteria.</title>
        <authorList>
            <person name="Wei J."/>
            <person name="Shu W."/>
            <person name="Hu C."/>
        </authorList>
    </citation>
    <scope>NUCLEOTIDE SEQUENCE [LARGE SCALE GENOMIC DNA]</scope>
    <source>
        <strain evidence="1 2">GB2-A4</strain>
    </source>
</reference>
<evidence type="ECO:0000313" key="2">
    <source>
        <dbReference type="Proteomes" id="UP001464891"/>
    </source>
</evidence>
<dbReference type="EMBL" id="JAMPKM010000003">
    <property type="protein sequence ID" value="MEP0816763.1"/>
    <property type="molecule type" value="Genomic_DNA"/>
</dbReference>
<organism evidence="1 2">
    <name type="scientific">Trichocoleus desertorum GB2-A4</name>
    <dbReference type="NCBI Taxonomy" id="2933944"/>
    <lineage>
        <taxon>Bacteria</taxon>
        <taxon>Bacillati</taxon>
        <taxon>Cyanobacteriota</taxon>
        <taxon>Cyanophyceae</taxon>
        <taxon>Leptolyngbyales</taxon>
        <taxon>Trichocoleusaceae</taxon>
        <taxon>Trichocoleus</taxon>
    </lineage>
</organism>
<protein>
    <submittedName>
        <fullName evidence="1">DUF3095 domain-containing protein</fullName>
    </submittedName>
</protein>
<proteinExistence type="predicted"/>
<dbReference type="RefSeq" id="WP_190438786.1">
    <property type="nucleotide sequence ID" value="NZ_JAMPKM010000003.1"/>
</dbReference>
<evidence type="ECO:0000313" key="1">
    <source>
        <dbReference type="EMBL" id="MEP0816763.1"/>
    </source>
</evidence>
<dbReference type="InterPro" id="IPR021445">
    <property type="entry name" value="DUF3095"/>
</dbReference>
<name>A0ABV0J4R1_9CYAN</name>
<accession>A0ABV0J4R1</accession>
<dbReference type="Pfam" id="PF11294">
    <property type="entry name" value="DUF3095"/>
    <property type="match status" value="1"/>
</dbReference>
<sequence length="451" mass="50600">MSTEQFYAKLPRLKEFIEITQPHNFVDLPHDWHVVITDIVGSTQAIEAGRYKDVNLLGACSIVAVLNVAKSDEIPFVFGGDGASILIPPALLEQTKQALLATQQAAKTRFDLDLRVGLVPVTDVLAAGFEIKVAKLQVSENYSQGIFTGGGLTCATEMVKQDIPNNPYQLKPSTQPLQPDFSGLECRWQDIPNQRGEVLSILVLAMGSKKEQYLTYRTVIQKIQEIFGEDADLHPVAAKSLQLSFQHSNLLPEAKARATSQAWLPQQMYLLKEKLENFLGRSFMKFETKVGDVDWGAYKQIVTAATDYRKFDDMLRMVIAGTADQREQLNSYLEAQYKAGKLVHGIHLSDRALMTCLVFERNGQQVHFIDGADGGYALAAKAMKARLQRKAANWSAYVKMMKLRKVNQRQSGSSLEFHTDDRFNLPVPDALPRHSPQALQTLLRRHRVDQR</sequence>
<gene>
    <name evidence="1" type="ORF">NC998_06615</name>
</gene>
<comment type="caution">
    <text evidence="1">The sequence shown here is derived from an EMBL/GenBank/DDBJ whole genome shotgun (WGS) entry which is preliminary data.</text>
</comment>
<keyword evidence="2" id="KW-1185">Reference proteome</keyword>
<dbReference type="Proteomes" id="UP001464891">
    <property type="component" value="Unassembled WGS sequence"/>
</dbReference>